<proteinExistence type="predicted"/>
<keyword evidence="3" id="KW-1185">Reference proteome</keyword>
<dbReference type="OMA" id="VACTTHT"/>
<dbReference type="SMART" id="SM00671">
    <property type="entry name" value="SEL1"/>
    <property type="match status" value="2"/>
</dbReference>
<dbReference type="OrthoDB" id="2384430at2759"/>
<feature type="region of interest" description="Disordered" evidence="1">
    <location>
        <begin position="65"/>
        <end position="87"/>
    </location>
</feature>
<dbReference type="InterPro" id="IPR011990">
    <property type="entry name" value="TPR-like_helical_dom_sf"/>
</dbReference>
<evidence type="ECO:0000313" key="3">
    <source>
        <dbReference type="Proteomes" id="UP000051952"/>
    </source>
</evidence>
<protein>
    <recommendedName>
        <fullName evidence="4">Sel1 repeat family protein</fullName>
    </recommendedName>
</protein>
<dbReference type="EMBL" id="CYKH01000036">
    <property type="protein sequence ID" value="CUE63314.1"/>
    <property type="molecule type" value="Genomic_DNA"/>
</dbReference>
<evidence type="ECO:0000256" key="1">
    <source>
        <dbReference type="SAM" id="MobiDB-lite"/>
    </source>
</evidence>
<accession>A0A0S4IM52</accession>
<gene>
    <name evidence="2" type="ORF">BSAL_50195</name>
</gene>
<name>A0A0S4IM52_BODSA</name>
<dbReference type="Pfam" id="PF08238">
    <property type="entry name" value="Sel1"/>
    <property type="match status" value="5"/>
</dbReference>
<reference evidence="3" key="1">
    <citation type="submission" date="2015-09" db="EMBL/GenBank/DDBJ databases">
        <authorList>
            <consortium name="Pathogen Informatics"/>
        </authorList>
    </citation>
    <scope>NUCLEOTIDE SEQUENCE [LARGE SCALE GENOMIC DNA]</scope>
    <source>
        <strain evidence="3">Lake Konstanz</strain>
    </source>
</reference>
<dbReference type="SUPFAM" id="SSF81901">
    <property type="entry name" value="HCP-like"/>
    <property type="match status" value="1"/>
</dbReference>
<dbReference type="InterPro" id="IPR006597">
    <property type="entry name" value="Sel1-like"/>
</dbReference>
<sequence>MSEARALPQSFCDRGTVEQNIVALSLALADSLSLLPTAAETAALLKECNEVAEHLRRTDATIAANNHSPVKPNQMPKSAKFQGLSRPSISQVDADTAAADRLSETTRYLVAACRSPRDQAVGLLERAAAEGSGCGEVEYAIAVIQGGADDLEKALEILDRAVGIGHPGAMLAVSMCLRDGRGVPVDCAGAFHWLQRAAELGHVIAQHELGEVYELGCPEGGIETSLPLALRWYKRAAAVGYAPSALNLGKMMLMGSGVDVGELATIDPATIPSWRELLTKSTYWLSRAAQCGSSEARQLMERIHQRRESFNDQKNVSVV</sequence>
<dbReference type="VEuPathDB" id="TriTrypDB:BSAL_50195"/>
<dbReference type="Proteomes" id="UP000051952">
    <property type="component" value="Unassembled WGS sequence"/>
</dbReference>
<organism evidence="2 3">
    <name type="scientific">Bodo saltans</name>
    <name type="common">Flagellated protozoan</name>
    <dbReference type="NCBI Taxonomy" id="75058"/>
    <lineage>
        <taxon>Eukaryota</taxon>
        <taxon>Discoba</taxon>
        <taxon>Euglenozoa</taxon>
        <taxon>Kinetoplastea</taxon>
        <taxon>Metakinetoplastina</taxon>
        <taxon>Eubodonida</taxon>
        <taxon>Bodonidae</taxon>
        <taxon>Bodo</taxon>
    </lineage>
</organism>
<dbReference type="Gene3D" id="1.25.40.10">
    <property type="entry name" value="Tetratricopeptide repeat domain"/>
    <property type="match status" value="1"/>
</dbReference>
<dbReference type="PANTHER" id="PTHR43628">
    <property type="entry name" value="ACTIVATOR OF C KINASE PROTEIN 1-RELATED"/>
    <property type="match status" value="1"/>
</dbReference>
<dbReference type="AlphaFoldDB" id="A0A0S4IM52"/>
<evidence type="ECO:0000313" key="2">
    <source>
        <dbReference type="EMBL" id="CUE63314.1"/>
    </source>
</evidence>
<evidence type="ECO:0008006" key="4">
    <source>
        <dbReference type="Google" id="ProtNLM"/>
    </source>
</evidence>
<dbReference type="InterPro" id="IPR052945">
    <property type="entry name" value="Mitotic_Regulator"/>
</dbReference>
<dbReference type="PANTHER" id="PTHR43628:SF1">
    <property type="entry name" value="CHITIN SYNTHASE REGULATORY FACTOR 2-RELATED"/>
    <property type="match status" value="1"/>
</dbReference>